<evidence type="ECO:0000313" key="2">
    <source>
        <dbReference type="EMBL" id="PFX33761.1"/>
    </source>
</evidence>
<protein>
    <submittedName>
        <fullName evidence="2">Uncharacterized protein</fullName>
    </submittedName>
</protein>
<feature type="region of interest" description="Disordered" evidence="1">
    <location>
        <begin position="89"/>
        <end position="142"/>
    </location>
</feature>
<organism evidence="2 3">
    <name type="scientific">Stylophora pistillata</name>
    <name type="common">Smooth cauliflower coral</name>
    <dbReference type="NCBI Taxonomy" id="50429"/>
    <lineage>
        <taxon>Eukaryota</taxon>
        <taxon>Metazoa</taxon>
        <taxon>Cnidaria</taxon>
        <taxon>Anthozoa</taxon>
        <taxon>Hexacorallia</taxon>
        <taxon>Scleractinia</taxon>
        <taxon>Astrocoeniina</taxon>
        <taxon>Pocilloporidae</taxon>
        <taxon>Stylophora</taxon>
    </lineage>
</organism>
<feature type="region of interest" description="Disordered" evidence="1">
    <location>
        <begin position="277"/>
        <end position="305"/>
    </location>
</feature>
<dbReference type="Gene3D" id="3.40.50.12690">
    <property type="match status" value="1"/>
</dbReference>
<feature type="compositionally biased region" description="Basic and acidic residues" evidence="1">
    <location>
        <begin position="89"/>
        <end position="106"/>
    </location>
</feature>
<dbReference type="AlphaFoldDB" id="A0A2B4SV53"/>
<dbReference type="SUPFAM" id="SSF52266">
    <property type="entry name" value="SGNH hydrolase"/>
    <property type="match status" value="1"/>
</dbReference>
<accession>A0A2B4SV53</accession>
<evidence type="ECO:0000313" key="3">
    <source>
        <dbReference type="Proteomes" id="UP000225706"/>
    </source>
</evidence>
<gene>
    <name evidence="2" type="ORF">AWC38_SpisGene1342</name>
</gene>
<sequence length="372" mass="41888">MGVAKGRGAHAHDSLALRPIRPGFYSSVSKKDNAIKELEERCLTFESRVFSLEQENDPLRLALTIIMQEKNEVENNQPKSSECWVHADESMRNEEDRTANNDDRSLRRPSCRPTDVTTQRTNQSVSTESTRKREQTQPNRQKKVMIAGDSVLKHLQGHKMARNSRVKVSSFTGCTTEDMHDFIKPVLRKKPDEIILHVGTNSLRSCDTPRACAEEIIDLATMYEATRSISTPPWMGCQSIAGLPPALNCRYPFIHLGEERHCESKVSCLRTQHNVPAGARTRTTGSGVERTNHEATAPSHDSKQRLNAQCEETDINIDDRTIRRADHTKSLGLTIDAQLSWSKRVDEICKKASSAIGALKRPGLGLYEWLFE</sequence>
<keyword evidence="3" id="KW-1185">Reference proteome</keyword>
<name>A0A2B4SV53_STYPI</name>
<feature type="compositionally biased region" description="Polar residues" evidence="1">
    <location>
        <begin position="115"/>
        <end position="128"/>
    </location>
</feature>
<comment type="caution">
    <text evidence="2">The sequence shown here is derived from an EMBL/GenBank/DDBJ whole genome shotgun (WGS) entry which is preliminary data.</text>
</comment>
<evidence type="ECO:0000256" key="1">
    <source>
        <dbReference type="SAM" id="MobiDB-lite"/>
    </source>
</evidence>
<dbReference type="OrthoDB" id="5982747at2759"/>
<proteinExistence type="predicted"/>
<reference evidence="3" key="1">
    <citation type="journal article" date="2017" name="bioRxiv">
        <title>Comparative analysis of the genomes of Stylophora pistillata and Acropora digitifera provides evidence for extensive differences between species of corals.</title>
        <authorList>
            <person name="Voolstra C.R."/>
            <person name="Li Y."/>
            <person name="Liew Y.J."/>
            <person name="Baumgarten S."/>
            <person name="Zoccola D."/>
            <person name="Flot J.-F."/>
            <person name="Tambutte S."/>
            <person name="Allemand D."/>
            <person name="Aranda M."/>
        </authorList>
    </citation>
    <scope>NUCLEOTIDE SEQUENCE [LARGE SCALE GENOMIC DNA]</scope>
</reference>
<dbReference type="EMBL" id="LSMT01000009">
    <property type="protein sequence ID" value="PFX33761.1"/>
    <property type="molecule type" value="Genomic_DNA"/>
</dbReference>
<dbReference type="Proteomes" id="UP000225706">
    <property type="component" value="Unassembled WGS sequence"/>
</dbReference>